<dbReference type="Proteomes" id="UP001314263">
    <property type="component" value="Unassembled WGS sequence"/>
</dbReference>
<name>A0AAV1I7Y8_9CHLO</name>
<evidence type="ECO:0000313" key="2">
    <source>
        <dbReference type="EMBL" id="CAK0782023.1"/>
    </source>
</evidence>
<accession>A0AAV1I7Y8</accession>
<feature type="compositionally biased region" description="Polar residues" evidence="1">
    <location>
        <begin position="210"/>
        <end position="221"/>
    </location>
</feature>
<reference evidence="2 3" key="1">
    <citation type="submission" date="2023-10" db="EMBL/GenBank/DDBJ databases">
        <authorList>
            <person name="Maclean D."/>
            <person name="Macfadyen A."/>
        </authorList>
    </citation>
    <scope>NUCLEOTIDE SEQUENCE [LARGE SCALE GENOMIC DNA]</scope>
</reference>
<feature type="compositionally biased region" description="Basic and acidic residues" evidence="1">
    <location>
        <begin position="139"/>
        <end position="149"/>
    </location>
</feature>
<evidence type="ECO:0000313" key="3">
    <source>
        <dbReference type="Proteomes" id="UP001314263"/>
    </source>
</evidence>
<feature type="compositionally biased region" description="Basic residues" evidence="1">
    <location>
        <begin position="79"/>
        <end position="90"/>
    </location>
</feature>
<feature type="compositionally biased region" description="Polar residues" evidence="1">
    <location>
        <begin position="55"/>
        <end position="64"/>
    </location>
</feature>
<protein>
    <submittedName>
        <fullName evidence="2">Uncharacterized protein</fullName>
    </submittedName>
</protein>
<sequence>MAHVMHGVVPGIFESMDIDKPIITVQSSQTPAKAQEAARAMVLDGPIAAQELHSEQASLGQQGTAEPMAEESTPTLRQRPARQCKSRQVRRQLSIHQPPITPQKRRSPTQLQPSGGMHRSKRKHRERRPPQAAASGQKRLADAEADIPHSKLPRKNAKTWPLSQNSQASMEAAEIGFTRGLRPRKAEQAQPGFYARKAGKSLRDPKQGAGASTQNEMTSSRAVPAKPEAEAAGRQRFATVLQTEASSLDKAALQPHSSLAASGDLHEAIALQSTEGRYSLRPRKPCQPFPGSKAAAFAPAKATAAALAISSEHAAADSATLPAEQKLAPKCELGGYLKRKESSSEAPSKPPPPFRPRPSCLRFETRPADDPAIPLAARAWAEIKMDYLRKHNGSAPEPSHKDYLGYSKTCRGCRGYPLHQLLSRSAEYQQSVQRGLLK</sequence>
<feature type="region of interest" description="Disordered" evidence="1">
    <location>
        <begin position="55"/>
        <end position="238"/>
    </location>
</feature>
<dbReference type="EMBL" id="CAUYUE010000006">
    <property type="protein sequence ID" value="CAK0782023.1"/>
    <property type="molecule type" value="Genomic_DNA"/>
</dbReference>
<proteinExistence type="predicted"/>
<organism evidence="2 3">
    <name type="scientific">Coccomyxa viridis</name>
    <dbReference type="NCBI Taxonomy" id="1274662"/>
    <lineage>
        <taxon>Eukaryota</taxon>
        <taxon>Viridiplantae</taxon>
        <taxon>Chlorophyta</taxon>
        <taxon>core chlorophytes</taxon>
        <taxon>Trebouxiophyceae</taxon>
        <taxon>Trebouxiophyceae incertae sedis</taxon>
        <taxon>Coccomyxaceae</taxon>
        <taxon>Coccomyxa</taxon>
    </lineage>
</organism>
<dbReference type="AlphaFoldDB" id="A0AAV1I7Y8"/>
<evidence type="ECO:0000256" key="1">
    <source>
        <dbReference type="SAM" id="MobiDB-lite"/>
    </source>
</evidence>
<feature type="region of interest" description="Disordered" evidence="1">
    <location>
        <begin position="338"/>
        <end position="367"/>
    </location>
</feature>
<gene>
    <name evidence="2" type="ORF">CVIRNUC_005531</name>
</gene>
<keyword evidence="3" id="KW-1185">Reference proteome</keyword>
<feature type="compositionally biased region" description="Basic residues" evidence="1">
    <location>
        <begin position="118"/>
        <end position="127"/>
    </location>
</feature>
<comment type="caution">
    <text evidence="2">The sequence shown here is derived from an EMBL/GenBank/DDBJ whole genome shotgun (WGS) entry which is preliminary data.</text>
</comment>